<evidence type="ECO:0000259" key="1">
    <source>
        <dbReference type="Pfam" id="PF13614"/>
    </source>
</evidence>
<dbReference type="AlphaFoldDB" id="A0A3S6J260"/>
<dbReference type="EMBL" id="KY084568">
    <property type="protein sequence ID" value="ASQ41205.1"/>
    <property type="molecule type" value="Genomic_DNA"/>
</dbReference>
<dbReference type="PRINTS" id="PR00091">
    <property type="entry name" value="NITROGNASEII"/>
</dbReference>
<dbReference type="PANTHER" id="PTHR13696:SF52">
    <property type="entry name" value="PARA FAMILY PROTEIN CT_582"/>
    <property type="match status" value="1"/>
</dbReference>
<reference evidence="2" key="1">
    <citation type="submission" date="2016-11" db="EMBL/GenBank/DDBJ databases">
        <title>Region harboring genes involved in magnetosome formation of Candidatus Magnetananas rongchenensis.</title>
        <authorList>
            <person name="Wang M."/>
            <person name="Chen Y.-R."/>
            <person name="Zhang W."/>
            <person name="Pan H."/>
            <person name="Xiao T."/>
            <person name="Wu L.-F."/>
        </authorList>
    </citation>
    <scope>NUCLEOTIDE SEQUENCE</scope>
</reference>
<dbReference type="SUPFAM" id="SSF52540">
    <property type="entry name" value="P-loop containing nucleoside triphosphate hydrolases"/>
    <property type="match status" value="1"/>
</dbReference>
<feature type="domain" description="AAA" evidence="1">
    <location>
        <begin position="3"/>
        <end position="183"/>
    </location>
</feature>
<dbReference type="InterPro" id="IPR025669">
    <property type="entry name" value="AAA_dom"/>
</dbReference>
<dbReference type="PANTHER" id="PTHR13696">
    <property type="entry name" value="P-LOOP CONTAINING NUCLEOSIDE TRIPHOSPHATE HYDROLASE"/>
    <property type="match status" value="1"/>
</dbReference>
<dbReference type="InterPro" id="IPR050678">
    <property type="entry name" value="DNA_Partitioning_ATPase"/>
</dbReference>
<proteinExistence type="predicted"/>
<organism evidence="2">
    <name type="scientific">Candidatus Magnetananas rongchengensis</name>
    <dbReference type="NCBI Taxonomy" id="1463558"/>
    <lineage>
        <taxon>Bacteria</taxon>
        <taxon>Pseudomonadati</taxon>
        <taxon>Thermodesulfobacteriota</taxon>
        <taxon>Desulfobacteria</taxon>
        <taxon>Desulfobacterales</taxon>
        <taxon>Desulfobacteraceae</taxon>
        <taxon>Candidatus Magnetananas</taxon>
    </lineage>
</organism>
<evidence type="ECO:0000313" key="2">
    <source>
        <dbReference type="EMBL" id="ASQ41205.1"/>
    </source>
</evidence>
<sequence length="273" mass="30511">MPKIITIGNQKGGVGKSTTTVNLSDALGRAGYQVLVIDADPQGNSTSVLLREIALREQFSLIKALEAPIDEGTLSSMAGITSNDNVEIVPNTIKCMEWEKKSVNTMDSVLGFQRLINNDQGIEKYDFIIVDTPPNIGCMVHNALMISDYALIPIPTSDQFALDGLTTFLRIIQSIRVQNSRLKLLGVLLTKYDSRAKTYQKNMQKIKEFFSNKGIHVFKTIIRINVDLDKAHMKRKTIFDFDHNKYGAQDYKALGKEVVEIVQTKNKKEKISG</sequence>
<protein>
    <submittedName>
        <fullName evidence="2">Chromosome partitioning protein ParA</fullName>
    </submittedName>
</protein>
<dbReference type="Gene3D" id="3.40.50.300">
    <property type="entry name" value="P-loop containing nucleotide triphosphate hydrolases"/>
    <property type="match status" value="1"/>
</dbReference>
<accession>A0A3S6J260</accession>
<dbReference type="InterPro" id="IPR027417">
    <property type="entry name" value="P-loop_NTPase"/>
</dbReference>
<dbReference type="Pfam" id="PF13614">
    <property type="entry name" value="AAA_31"/>
    <property type="match status" value="1"/>
</dbReference>
<dbReference type="CDD" id="cd02042">
    <property type="entry name" value="ParAB_family"/>
    <property type="match status" value="1"/>
</dbReference>
<name>A0A3S6J260_9BACT</name>